<dbReference type="Pfam" id="PF16787">
    <property type="entry name" value="NDC10_II"/>
    <property type="match status" value="1"/>
</dbReference>
<feature type="domain" description="Ndc10" evidence="1">
    <location>
        <begin position="8"/>
        <end position="122"/>
    </location>
</feature>
<evidence type="ECO:0000313" key="3">
    <source>
        <dbReference type="Proteomes" id="UP000078561"/>
    </source>
</evidence>
<sequence length="124" mass="13914">MAGNVFASVDQIRRQGRWNNTTITGAYLTNLPRKMVGSMADLPTYGRFFYLARAALNPPTSLCKKLFLAIGERDDQLAAKELSPGDPIQPTVAENAFVQVIMMFRKTFIQDSVLMMELHPCYPI</sequence>
<dbReference type="InParanoid" id="A0A163KUC1"/>
<dbReference type="Proteomes" id="UP000078561">
    <property type="component" value="Unassembled WGS sequence"/>
</dbReference>
<gene>
    <name evidence="2" type="primary">ABSGL_04006.1 scaffold 4782</name>
</gene>
<dbReference type="GO" id="GO:0003677">
    <property type="term" value="F:DNA binding"/>
    <property type="evidence" value="ECO:0007669"/>
    <property type="project" value="InterPro"/>
</dbReference>
<name>A0A163KUC1_ABSGL</name>
<reference evidence="2" key="1">
    <citation type="submission" date="2016-04" db="EMBL/GenBank/DDBJ databases">
        <authorList>
            <person name="Evans L.H."/>
            <person name="Alamgir A."/>
            <person name="Owens N."/>
            <person name="Weber N.D."/>
            <person name="Virtaneva K."/>
            <person name="Barbian K."/>
            <person name="Babar A."/>
            <person name="Rosenke K."/>
        </authorList>
    </citation>
    <scope>NUCLEOTIDE SEQUENCE [LARGE SCALE GENOMIC DNA]</scope>
    <source>
        <strain evidence="2">CBS 101.48</strain>
    </source>
</reference>
<dbReference type="OrthoDB" id="2204095at2759"/>
<protein>
    <recommendedName>
        <fullName evidence="1">Ndc10 domain-containing protein</fullName>
    </recommendedName>
</protein>
<dbReference type="EMBL" id="LT552109">
    <property type="protein sequence ID" value="SAL98469.1"/>
    <property type="molecule type" value="Genomic_DNA"/>
</dbReference>
<evidence type="ECO:0000313" key="2">
    <source>
        <dbReference type="EMBL" id="SAL98469.1"/>
    </source>
</evidence>
<keyword evidence="3" id="KW-1185">Reference proteome</keyword>
<organism evidence="2">
    <name type="scientific">Absidia glauca</name>
    <name type="common">Pin mould</name>
    <dbReference type="NCBI Taxonomy" id="4829"/>
    <lineage>
        <taxon>Eukaryota</taxon>
        <taxon>Fungi</taxon>
        <taxon>Fungi incertae sedis</taxon>
        <taxon>Mucoromycota</taxon>
        <taxon>Mucoromycotina</taxon>
        <taxon>Mucoromycetes</taxon>
        <taxon>Mucorales</taxon>
        <taxon>Cunninghamellaceae</taxon>
        <taxon>Absidia</taxon>
    </lineage>
</organism>
<dbReference type="InterPro" id="IPR038279">
    <property type="entry name" value="Ndc10_dom2_sf"/>
</dbReference>
<evidence type="ECO:0000259" key="1">
    <source>
        <dbReference type="Pfam" id="PF16787"/>
    </source>
</evidence>
<dbReference type="Gene3D" id="1.10.443.20">
    <property type="entry name" value="Centromere DNA-binding protein complex CBF3 subunit, domain 2"/>
    <property type="match status" value="1"/>
</dbReference>
<proteinExistence type="predicted"/>
<accession>A0A163KUC1</accession>
<dbReference type="AlphaFoldDB" id="A0A163KUC1"/>
<dbReference type="InterPro" id="IPR031872">
    <property type="entry name" value="NDC10_II"/>
</dbReference>